<dbReference type="Proteomes" id="UP001202180">
    <property type="component" value="Unassembled WGS sequence"/>
</dbReference>
<evidence type="ECO:0000313" key="2">
    <source>
        <dbReference type="EMBL" id="MCK8495786.1"/>
    </source>
</evidence>
<sequence length="225" mass="24632">MKQRLHTLFVLLILSTDLIRVFAHTPTTVSGRVLGYLSNRIGDYDGLRLQTSVGEAHLLFPPHTASRILKLAATGQRIQADVEPQPGRPELAQPGLGGPGETTETDRSTITTYRLIRLRNQTLGTSFQLADLPPPPPRQGQLIQTEGPLISKIHSGQGQLTALLTDKYLIELKPHQVEQISSLLTGVQRLGVTGFERTADGFVNRTGRPVLHPTTLTIRGQTFAL</sequence>
<reference evidence="2 3" key="1">
    <citation type="submission" date="2022-04" db="EMBL/GenBank/DDBJ databases">
        <title>Spirosoma sp. strain RP8 genome sequencing and assembly.</title>
        <authorList>
            <person name="Jung Y."/>
        </authorList>
    </citation>
    <scope>NUCLEOTIDE SEQUENCE [LARGE SCALE GENOMIC DNA]</scope>
    <source>
        <strain evidence="2 3">RP8</strain>
    </source>
</reference>
<feature type="region of interest" description="Disordered" evidence="1">
    <location>
        <begin position="78"/>
        <end position="108"/>
    </location>
</feature>
<dbReference type="EMBL" id="JALPRF010000011">
    <property type="protein sequence ID" value="MCK8495786.1"/>
    <property type="molecule type" value="Genomic_DNA"/>
</dbReference>
<accession>A0ABT0HUC3</accession>
<dbReference type="RefSeq" id="WP_248480540.1">
    <property type="nucleotide sequence ID" value="NZ_JALPRF010000011.1"/>
</dbReference>
<keyword evidence="3" id="KW-1185">Reference proteome</keyword>
<gene>
    <name evidence="2" type="ORF">M0L20_28225</name>
</gene>
<proteinExistence type="predicted"/>
<name>A0ABT0HUC3_9BACT</name>
<evidence type="ECO:0000313" key="3">
    <source>
        <dbReference type="Proteomes" id="UP001202180"/>
    </source>
</evidence>
<evidence type="ECO:0000256" key="1">
    <source>
        <dbReference type="SAM" id="MobiDB-lite"/>
    </source>
</evidence>
<comment type="caution">
    <text evidence="2">The sequence shown here is derived from an EMBL/GenBank/DDBJ whole genome shotgun (WGS) entry which is preliminary data.</text>
</comment>
<protein>
    <recommendedName>
        <fullName evidence="4">DUF4292 domain-containing protein</fullName>
    </recommendedName>
</protein>
<evidence type="ECO:0008006" key="4">
    <source>
        <dbReference type="Google" id="ProtNLM"/>
    </source>
</evidence>
<organism evidence="2 3">
    <name type="scientific">Spirosoma liriopis</name>
    <dbReference type="NCBI Taxonomy" id="2937440"/>
    <lineage>
        <taxon>Bacteria</taxon>
        <taxon>Pseudomonadati</taxon>
        <taxon>Bacteroidota</taxon>
        <taxon>Cytophagia</taxon>
        <taxon>Cytophagales</taxon>
        <taxon>Cytophagaceae</taxon>
        <taxon>Spirosoma</taxon>
    </lineage>
</organism>